<evidence type="ECO:0000259" key="6">
    <source>
        <dbReference type="PROSITE" id="PS50994"/>
    </source>
</evidence>
<comment type="caution">
    <text evidence="7">The sequence shown here is derived from an EMBL/GenBank/DDBJ whole genome shotgun (WGS) entry which is preliminary data.</text>
</comment>
<dbReference type="InterPro" id="IPR013103">
    <property type="entry name" value="RVT_2"/>
</dbReference>
<protein>
    <submittedName>
        <fullName evidence="7">Retrovirus-related Pol polyprotein from transposon TNT 1-94</fullName>
    </submittedName>
</protein>
<accession>A0A438HN89</accession>
<dbReference type="InterPro" id="IPR025724">
    <property type="entry name" value="GAG-pre-integrase_dom"/>
</dbReference>
<dbReference type="CDD" id="cd09272">
    <property type="entry name" value="RNase_HI_RT_Ty1"/>
    <property type="match status" value="1"/>
</dbReference>
<evidence type="ECO:0000313" key="8">
    <source>
        <dbReference type="Proteomes" id="UP000288805"/>
    </source>
</evidence>
<dbReference type="InterPro" id="IPR036397">
    <property type="entry name" value="RNaseH_sf"/>
</dbReference>
<feature type="domain" description="Integrase catalytic" evidence="6">
    <location>
        <begin position="452"/>
        <end position="619"/>
    </location>
</feature>
<dbReference type="Pfam" id="PF14223">
    <property type="entry name" value="Retrotran_gag_2"/>
    <property type="match status" value="1"/>
</dbReference>
<evidence type="ECO:0000256" key="2">
    <source>
        <dbReference type="ARBA" id="ARBA00022723"/>
    </source>
</evidence>
<dbReference type="PANTHER" id="PTHR42648:SF28">
    <property type="entry name" value="TRANSPOSON-ENCODED PROTEIN WITH RIBONUCLEASE H-LIKE AND RETROVIRUS ZINC FINGER-LIKE DOMAINS"/>
    <property type="match status" value="1"/>
</dbReference>
<name>A0A438HN89_VITVI</name>
<reference evidence="7 8" key="1">
    <citation type="journal article" date="2018" name="PLoS Genet.">
        <title>Population sequencing reveals clonal diversity and ancestral inbreeding in the grapevine cultivar Chardonnay.</title>
        <authorList>
            <person name="Roach M.J."/>
            <person name="Johnson D.L."/>
            <person name="Bohlmann J."/>
            <person name="van Vuuren H.J."/>
            <person name="Jones S.J."/>
            <person name="Pretorius I.S."/>
            <person name="Schmidt S.A."/>
            <person name="Borneman A.R."/>
        </authorList>
    </citation>
    <scope>NUCLEOTIDE SEQUENCE [LARGE SCALE GENOMIC DNA]</scope>
    <source>
        <strain evidence="8">cv. Chardonnay</strain>
        <tissue evidence="7">Leaf</tissue>
    </source>
</reference>
<organism evidence="7 8">
    <name type="scientific">Vitis vinifera</name>
    <name type="common">Grape</name>
    <dbReference type="NCBI Taxonomy" id="29760"/>
    <lineage>
        <taxon>Eukaryota</taxon>
        <taxon>Viridiplantae</taxon>
        <taxon>Streptophyta</taxon>
        <taxon>Embryophyta</taxon>
        <taxon>Tracheophyta</taxon>
        <taxon>Spermatophyta</taxon>
        <taxon>Magnoliopsida</taxon>
        <taxon>eudicotyledons</taxon>
        <taxon>Gunneridae</taxon>
        <taxon>Pentapetalae</taxon>
        <taxon>rosids</taxon>
        <taxon>Vitales</taxon>
        <taxon>Vitaceae</taxon>
        <taxon>Viteae</taxon>
        <taxon>Vitis</taxon>
    </lineage>
</organism>
<proteinExistence type="predicted"/>
<feature type="region of interest" description="Disordered" evidence="5">
    <location>
        <begin position="163"/>
        <end position="198"/>
    </location>
</feature>
<dbReference type="Pfam" id="PF00665">
    <property type="entry name" value="rve"/>
    <property type="match status" value="1"/>
</dbReference>
<dbReference type="InterPro" id="IPR054722">
    <property type="entry name" value="PolX-like_BBD"/>
</dbReference>
<dbReference type="GO" id="GO:0004190">
    <property type="term" value="F:aspartic-type endopeptidase activity"/>
    <property type="evidence" value="ECO:0007669"/>
    <property type="project" value="UniProtKB-KW"/>
</dbReference>
<dbReference type="EMBL" id="QGNW01000199">
    <property type="protein sequence ID" value="RVW85908.1"/>
    <property type="molecule type" value="Genomic_DNA"/>
</dbReference>
<dbReference type="GO" id="GO:0006508">
    <property type="term" value="P:proteolysis"/>
    <property type="evidence" value="ECO:0007669"/>
    <property type="project" value="UniProtKB-KW"/>
</dbReference>
<keyword evidence="3" id="KW-0064">Aspartyl protease</keyword>
<dbReference type="SUPFAM" id="SSF53098">
    <property type="entry name" value="Ribonuclease H-like"/>
    <property type="match status" value="1"/>
</dbReference>
<dbReference type="Pfam" id="PF13976">
    <property type="entry name" value="gag_pre-integrs"/>
    <property type="match status" value="1"/>
</dbReference>
<feature type="region of interest" description="Disordered" evidence="5">
    <location>
        <begin position="690"/>
        <end position="709"/>
    </location>
</feature>
<dbReference type="InterPro" id="IPR012337">
    <property type="entry name" value="RNaseH-like_sf"/>
</dbReference>
<evidence type="ECO:0000313" key="7">
    <source>
        <dbReference type="EMBL" id="RVW85908.1"/>
    </source>
</evidence>
<dbReference type="GO" id="GO:0003676">
    <property type="term" value="F:nucleic acid binding"/>
    <property type="evidence" value="ECO:0007669"/>
    <property type="project" value="InterPro"/>
</dbReference>
<dbReference type="Pfam" id="PF07727">
    <property type="entry name" value="RVT_2"/>
    <property type="match status" value="1"/>
</dbReference>
<dbReference type="GO" id="GO:0046872">
    <property type="term" value="F:metal ion binding"/>
    <property type="evidence" value="ECO:0007669"/>
    <property type="project" value="UniProtKB-KW"/>
</dbReference>
<keyword evidence="4" id="KW-0378">Hydrolase</keyword>
<evidence type="ECO:0000256" key="5">
    <source>
        <dbReference type="SAM" id="MobiDB-lite"/>
    </source>
</evidence>
<dbReference type="GO" id="GO:0015074">
    <property type="term" value="P:DNA integration"/>
    <property type="evidence" value="ECO:0007669"/>
    <property type="project" value="InterPro"/>
</dbReference>
<feature type="region of interest" description="Disordered" evidence="5">
    <location>
        <begin position="766"/>
        <end position="791"/>
    </location>
</feature>
<dbReference type="InterPro" id="IPR043502">
    <property type="entry name" value="DNA/RNA_pol_sf"/>
</dbReference>
<dbReference type="PANTHER" id="PTHR42648">
    <property type="entry name" value="TRANSPOSASE, PUTATIVE-RELATED"/>
    <property type="match status" value="1"/>
</dbReference>
<dbReference type="PROSITE" id="PS50994">
    <property type="entry name" value="INTEGRASE"/>
    <property type="match status" value="1"/>
</dbReference>
<sequence length="1387" mass="158296">MEDLLYVKDYYLPVFASERPENKTDAEWNLLHRQVCGFIRQWVDDNVLNHVSEEKHARSLWNKLEQLYARKTGNNKLFLIKKMMSLKYQDGTPITDHLNTFQGIINQLAGMNIKFEEEVQGLWLLGTLPDSWETFRTSLSNSAPDGIMNMDLVKSCVLNEEMRRKSQGSSSQSSVLVIEKRGRSKSRGPKNRDRSKSKTNKFANVECHYCHLKGHIKKYCRQLKRDMKQGKVKEKKNDNGGEDDQVATTTSDFLIVYDSDVVNFACQETSWVIDSGASIHATPRKDFFTSYTSGDFGSVRMGNDGSAKAISMRDVRLETSNGTMLTLKNVKHIPDIRMNLISTGKLDDEGFCNTFRDSQWKLTRGSMVIAKGNKSSSLYLMQARVIDSSINAVDDDSTFELWHNRLGHMSEKGLMILAKKNLLSSMKKGSLKRCAHCLAGKQTRVAFKTLRHTRKPGMLDLVYSDVCGPMKTKTLGGSLYFVTFIDDHSRKIWVYTLKTKDQVLDVFKQFHALVERQSGEKLKCIRTDNGGEYSGPFDEYCRQHGIRHQKTPPKTPQLNGLAERMNRTLVERVRCLLSQSQLPRSFWGEALNTVVHVLNLTPCVPLEFDVPDRIWSNDEISYDHLRVFGCKAFVHIPKDERSKLDAKTRPCVFIGYGQDELGYRFYDPVQKKLVRSRDVVFMEDHTIQDIEKTNPMESQHSSDLIDLDPVPLANLPTQVEDEAHDDQHDMGDVETPTQVEDEAHDDQHDMGDVEIPIQVEVDDDVHEQSPAAEAPSDIPLRRSTRDRHPSTRYSVDDYVLLTDGGEPESYVEAMEDENKMKWVDAMQDEMESLHENHSFELVKLPKGKRALKNRWVYRVKQEEHTSQPRYKARLVVKGFNQKKGIDFDEIFSPVVKMSSIRVVLGLAASLDLEIQQMDVKTAFLHGDLDKEIYMEQPEGFVLKGKEDYVCKLKKSLYGLKQAPRQWYKKFESVMGEQGYRKTTSDHCVFVQKFSDDDFVILLLYVDDILIVGRNVSRIDNLKKQLSKSFAMKDLGPVKRILGIRIERDRASKKLCMLQEQYIEKVLARFNMSKAKVVSSPLASHFKLSSRHSPSTDKEKEDMRRVPYASAVGSLMYVMVCTRPDIAYSVGVVSRFLSNPGRHHWEAVKWIMRYLRGTSKLKLTFGSGKPILVGYTDSDMAGDVDNRRSTSGYLTTFSGGAVSWQSRLQKCVVLSTTEAEYIAAAEACKELLWMKCFMQELGFKQQRYVVYCDNQSAIHLSKNSTYHARSKHIDVRYHWMRDALNDNLFEIEKIHTDNNGSDMLTKTLPREKLGVCCSIVGMISSNGRSRFVCGPIDLKFEGEIFNSLISNLNGGDRIWSSGRLLFQSVNSASLLLISSHPGSSDIQP</sequence>
<evidence type="ECO:0000256" key="1">
    <source>
        <dbReference type="ARBA" id="ARBA00022670"/>
    </source>
</evidence>
<dbReference type="Pfam" id="PF22936">
    <property type="entry name" value="Pol_BBD"/>
    <property type="match status" value="1"/>
</dbReference>
<dbReference type="SUPFAM" id="SSF56672">
    <property type="entry name" value="DNA/RNA polymerases"/>
    <property type="match status" value="1"/>
</dbReference>
<dbReference type="InterPro" id="IPR039537">
    <property type="entry name" value="Retrotran_Ty1/copia-like"/>
</dbReference>
<keyword evidence="2" id="KW-0479">Metal-binding</keyword>
<dbReference type="Gene3D" id="3.30.420.10">
    <property type="entry name" value="Ribonuclease H-like superfamily/Ribonuclease H"/>
    <property type="match status" value="1"/>
</dbReference>
<keyword evidence="1" id="KW-0645">Protease</keyword>
<gene>
    <name evidence="7" type="primary">POLX_3233</name>
    <name evidence="7" type="ORF">CK203_035335</name>
</gene>
<dbReference type="Pfam" id="PF25597">
    <property type="entry name" value="SH3_retrovirus"/>
    <property type="match status" value="1"/>
</dbReference>
<dbReference type="InterPro" id="IPR057670">
    <property type="entry name" value="SH3_retrovirus"/>
</dbReference>
<evidence type="ECO:0000256" key="4">
    <source>
        <dbReference type="ARBA" id="ARBA00022801"/>
    </source>
</evidence>
<dbReference type="InterPro" id="IPR001584">
    <property type="entry name" value="Integrase_cat-core"/>
</dbReference>
<dbReference type="Proteomes" id="UP000288805">
    <property type="component" value="Unassembled WGS sequence"/>
</dbReference>
<evidence type="ECO:0000256" key="3">
    <source>
        <dbReference type="ARBA" id="ARBA00022750"/>
    </source>
</evidence>